<reference evidence="2" key="1">
    <citation type="submission" date="2017-02" db="UniProtKB">
        <authorList>
            <consortium name="WormBaseParasite"/>
        </authorList>
    </citation>
    <scope>IDENTIFICATION</scope>
</reference>
<accession>A0A0N5BD22</accession>
<proteinExistence type="predicted"/>
<name>A0A0N5BD22_STREA</name>
<evidence type="ECO:0000313" key="2">
    <source>
        <dbReference type="WBParaSite" id="SPAL_0000391400.1"/>
    </source>
</evidence>
<keyword evidence="1" id="KW-1185">Reference proteome</keyword>
<sequence length="142" mass="16757">MKYFITLIFIFTISALSFGFLNFNCNQRSKEPCEILLTPEDDAFKKLFVPMLDGLTQLTVLFGVPRYENDPKTIIDSVNKDIKEEVNQTIIEQFVKKLHGVRYKYPTFIELIEDYVLLSRAFTKKNTRWTRYLLSGYKHGKR</sequence>
<dbReference type="WBParaSite" id="SPAL_0000391400.1">
    <property type="protein sequence ID" value="SPAL_0000391400.1"/>
    <property type="gene ID" value="SPAL_0000391400"/>
</dbReference>
<evidence type="ECO:0000313" key="1">
    <source>
        <dbReference type="Proteomes" id="UP000046392"/>
    </source>
</evidence>
<dbReference type="AlphaFoldDB" id="A0A0N5BD22"/>
<organism evidence="1 2">
    <name type="scientific">Strongyloides papillosus</name>
    <name type="common">Intestinal threadworm</name>
    <dbReference type="NCBI Taxonomy" id="174720"/>
    <lineage>
        <taxon>Eukaryota</taxon>
        <taxon>Metazoa</taxon>
        <taxon>Ecdysozoa</taxon>
        <taxon>Nematoda</taxon>
        <taxon>Chromadorea</taxon>
        <taxon>Rhabditida</taxon>
        <taxon>Tylenchina</taxon>
        <taxon>Panagrolaimomorpha</taxon>
        <taxon>Strongyloidoidea</taxon>
        <taxon>Strongyloididae</taxon>
        <taxon>Strongyloides</taxon>
    </lineage>
</organism>
<protein>
    <submittedName>
        <fullName evidence="2">Uncharacterized protein</fullName>
    </submittedName>
</protein>
<dbReference type="Proteomes" id="UP000046392">
    <property type="component" value="Unplaced"/>
</dbReference>